<reference evidence="5 6" key="1">
    <citation type="submission" date="2014-02" db="EMBL/GenBank/DDBJ databases">
        <title>Draft genome sequence of Lysinibacillus manganicus DSM 26584T.</title>
        <authorList>
            <person name="Zhang F."/>
            <person name="Wang G."/>
            <person name="Zhang L."/>
        </authorList>
    </citation>
    <scope>NUCLEOTIDE SEQUENCE [LARGE SCALE GENOMIC DNA]</scope>
    <source>
        <strain evidence="5 6">DSM 26584</strain>
    </source>
</reference>
<dbReference type="CDD" id="cd01392">
    <property type="entry name" value="HTH_LacI"/>
    <property type="match status" value="1"/>
</dbReference>
<evidence type="ECO:0000256" key="3">
    <source>
        <dbReference type="ARBA" id="ARBA00023163"/>
    </source>
</evidence>
<dbReference type="Pfam" id="PF00356">
    <property type="entry name" value="LacI"/>
    <property type="match status" value="1"/>
</dbReference>
<dbReference type="SUPFAM" id="SSF47413">
    <property type="entry name" value="lambda repressor-like DNA-binding domains"/>
    <property type="match status" value="1"/>
</dbReference>
<dbReference type="PROSITE" id="PS50932">
    <property type="entry name" value="HTH_LACI_2"/>
    <property type="match status" value="1"/>
</dbReference>
<dbReference type="Gene3D" id="1.10.260.40">
    <property type="entry name" value="lambda repressor-like DNA-binding domains"/>
    <property type="match status" value="1"/>
</dbReference>
<dbReference type="InterPro" id="IPR000843">
    <property type="entry name" value="HTH_LacI"/>
</dbReference>
<dbReference type="EMBL" id="JPVN01000017">
    <property type="protein sequence ID" value="KGR77618.1"/>
    <property type="molecule type" value="Genomic_DNA"/>
</dbReference>
<organism evidence="5 6">
    <name type="scientific">Ureibacillus manganicus DSM 26584</name>
    <dbReference type="NCBI Taxonomy" id="1384049"/>
    <lineage>
        <taxon>Bacteria</taxon>
        <taxon>Bacillati</taxon>
        <taxon>Bacillota</taxon>
        <taxon>Bacilli</taxon>
        <taxon>Bacillales</taxon>
        <taxon>Caryophanaceae</taxon>
        <taxon>Ureibacillus</taxon>
    </lineage>
</organism>
<dbReference type="Gene3D" id="3.40.50.2300">
    <property type="match status" value="2"/>
</dbReference>
<dbReference type="InterPro" id="IPR046335">
    <property type="entry name" value="LacI/GalR-like_sensor"/>
</dbReference>
<dbReference type="GO" id="GO:0000976">
    <property type="term" value="F:transcription cis-regulatory region binding"/>
    <property type="evidence" value="ECO:0007669"/>
    <property type="project" value="TreeGrafter"/>
</dbReference>
<keyword evidence="2" id="KW-0238">DNA-binding</keyword>
<keyword evidence="1" id="KW-0805">Transcription regulation</keyword>
<name>A0A0A3I4L6_9BACL</name>
<dbReference type="eggNOG" id="COG1609">
    <property type="taxonomic scope" value="Bacteria"/>
</dbReference>
<keyword evidence="3" id="KW-0804">Transcription</keyword>
<dbReference type="CDD" id="cd06267">
    <property type="entry name" value="PBP1_LacI_sugar_binding-like"/>
    <property type="match status" value="1"/>
</dbReference>
<evidence type="ECO:0000259" key="4">
    <source>
        <dbReference type="PROSITE" id="PS50932"/>
    </source>
</evidence>
<comment type="caution">
    <text evidence="5">The sequence shown here is derived from an EMBL/GenBank/DDBJ whole genome shotgun (WGS) entry which is preliminary data.</text>
</comment>
<dbReference type="Pfam" id="PF13377">
    <property type="entry name" value="Peripla_BP_3"/>
    <property type="match status" value="1"/>
</dbReference>
<accession>A0A0A3I4L6</accession>
<evidence type="ECO:0000256" key="1">
    <source>
        <dbReference type="ARBA" id="ARBA00023015"/>
    </source>
</evidence>
<dbReference type="STRING" id="1384049.CD29_14285"/>
<feature type="domain" description="HTH lacI-type" evidence="4">
    <location>
        <begin position="7"/>
        <end position="61"/>
    </location>
</feature>
<dbReference type="SUPFAM" id="SSF53822">
    <property type="entry name" value="Periplasmic binding protein-like I"/>
    <property type="match status" value="1"/>
</dbReference>
<dbReference type="InterPro" id="IPR010982">
    <property type="entry name" value="Lambda_DNA-bd_dom_sf"/>
</dbReference>
<gene>
    <name evidence="5" type="ORF">CD29_14285</name>
</gene>
<evidence type="ECO:0000313" key="5">
    <source>
        <dbReference type="EMBL" id="KGR77618.1"/>
    </source>
</evidence>
<sequence length="337" mass="38319">MKGTEKLTIKDVAKRSGFSVATVSAVINDVPIVSEKSKNKILQVIEEMGYRPNTIARSLKKSKTSTLAIIVKDITNPFYPELISGIEEVAWSKNYEVFLCNTENDIEKEKKYIDNLISKQVDGVFLSTSSLDRIVDYTVLSDSNIPYVFVNRKPNVLFDNEWFVGTDNYAAVQKAIRYIISKGIKDIAFYAGPQEYWTFNQRLLAFKETMEKEGLEVKDEWIFTREEFNEETGYNNTLKLIKDSKLPECIFCSSDPLAFGAYKALSENNIKVPDDMYLMGTDNNKFGELIGLSSIDMNNKQLGREAAEVLIDVLKNKETQKKNEIILPPELIIRSSC</sequence>
<dbReference type="AlphaFoldDB" id="A0A0A3I4L6"/>
<dbReference type="SMART" id="SM00354">
    <property type="entry name" value="HTH_LACI"/>
    <property type="match status" value="1"/>
</dbReference>
<protein>
    <recommendedName>
        <fullName evidence="4">HTH lacI-type domain-containing protein</fullName>
    </recommendedName>
</protein>
<dbReference type="InterPro" id="IPR028082">
    <property type="entry name" value="Peripla_BP_I"/>
</dbReference>
<keyword evidence="6" id="KW-1185">Reference proteome</keyword>
<dbReference type="PANTHER" id="PTHR30146">
    <property type="entry name" value="LACI-RELATED TRANSCRIPTIONAL REPRESSOR"/>
    <property type="match status" value="1"/>
</dbReference>
<proteinExistence type="predicted"/>
<evidence type="ECO:0000256" key="2">
    <source>
        <dbReference type="ARBA" id="ARBA00023125"/>
    </source>
</evidence>
<dbReference type="PANTHER" id="PTHR30146:SF109">
    <property type="entry name" value="HTH-TYPE TRANSCRIPTIONAL REGULATOR GALS"/>
    <property type="match status" value="1"/>
</dbReference>
<dbReference type="GO" id="GO:0003700">
    <property type="term" value="F:DNA-binding transcription factor activity"/>
    <property type="evidence" value="ECO:0007669"/>
    <property type="project" value="TreeGrafter"/>
</dbReference>
<dbReference type="Proteomes" id="UP000030416">
    <property type="component" value="Unassembled WGS sequence"/>
</dbReference>
<evidence type="ECO:0000313" key="6">
    <source>
        <dbReference type="Proteomes" id="UP000030416"/>
    </source>
</evidence>